<dbReference type="AlphaFoldDB" id="A0A1M5FEX5"/>
<sequence>MKRGLIVYVTGGGELAEDSWGLYACMDRYAAHEVGVARDESDIAYCWWRMLTRGMQEVMCVRARVDGDGMDVVGAPLRLCG</sequence>
<name>A0A1M5FEX5_9BACT</name>
<protein>
    <submittedName>
        <fullName evidence="1">Uncharacterized protein</fullName>
    </submittedName>
</protein>
<accession>A0A1M5FEX5</accession>
<dbReference type="RefSeq" id="WP_143156502.1">
    <property type="nucleotide sequence ID" value="NZ_FQVB01000031.1"/>
</dbReference>
<reference evidence="2" key="1">
    <citation type="submission" date="2016-11" db="EMBL/GenBank/DDBJ databases">
        <authorList>
            <person name="Varghese N."/>
            <person name="Submissions S."/>
        </authorList>
    </citation>
    <scope>NUCLEOTIDE SEQUENCE [LARGE SCALE GENOMIC DNA]</scope>
    <source>
        <strain evidence="2">DSM 9756</strain>
    </source>
</reference>
<evidence type="ECO:0000313" key="1">
    <source>
        <dbReference type="EMBL" id="SHF90074.1"/>
    </source>
</evidence>
<keyword evidence="2" id="KW-1185">Reference proteome</keyword>
<proteinExistence type="predicted"/>
<organism evidence="1 2">
    <name type="scientific">Desulfacinum infernum DSM 9756</name>
    <dbReference type="NCBI Taxonomy" id="1121391"/>
    <lineage>
        <taxon>Bacteria</taxon>
        <taxon>Pseudomonadati</taxon>
        <taxon>Thermodesulfobacteriota</taxon>
        <taxon>Syntrophobacteria</taxon>
        <taxon>Syntrophobacterales</taxon>
        <taxon>Syntrophobacteraceae</taxon>
        <taxon>Desulfacinum</taxon>
    </lineage>
</organism>
<gene>
    <name evidence="1" type="ORF">SAMN02745206_02874</name>
</gene>
<evidence type="ECO:0000313" key="2">
    <source>
        <dbReference type="Proteomes" id="UP000184076"/>
    </source>
</evidence>
<dbReference type="Proteomes" id="UP000184076">
    <property type="component" value="Unassembled WGS sequence"/>
</dbReference>
<dbReference type="OrthoDB" id="5517275at2"/>
<dbReference type="EMBL" id="FQVB01000031">
    <property type="protein sequence ID" value="SHF90074.1"/>
    <property type="molecule type" value="Genomic_DNA"/>
</dbReference>